<organism evidence="13 14">
    <name type="scientific">Diaporthe australafricana</name>
    <dbReference type="NCBI Taxonomy" id="127596"/>
    <lineage>
        <taxon>Eukaryota</taxon>
        <taxon>Fungi</taxon>
        <taxon>Dikarya</taxon>
        <taxon>Ascomycota</taxon>
        <taxon>Pezizomycotina</taxon>
        <taxon>Sordariomycetes</taxon>
        <taxon>Sordariomycetidae</taxon>
        <taxon>Diaporthales</taxon>
        <taxon>Diaporthaceae</taxon>
        <taxon>Diaporthe</taxon>
    </lineage>
</organism>
<evidence type="ECO:0000256" key="8">
    <source>
        <dbReference type="ARBA" id="ARBA00022842"/>
    </source>
</evidence>
<keyword evidence="7" id="KW-0378">Hydrolase</keyword>
<dbReference type="Gene3D" id="3.60.10.10">
    <property type="entry name" value="Endonuclease/exonuclease/phosphatase"/>
    <property type="match status" value="1"/>
</dbReference>
<evidence type="ECO:0000256" key="11">
    <source>
        <dbReference type="SAM" id="MobiDB-lite"/>
    </source>
</evidence>
<accession>A0ABR3XPR9</accession>
<dbReference type="InterPro" id="IPR051547">
    <property type="entry name" value="TDP2-like"/>
</dbReference>
<keyword evidence="8" id="KW-0460">Magnesium</keyword>
<evidence type="ECO:0000256" key="9">
    <source>
        <dbReference type="ARBA" id="ARBA00023204"/>
    </source>
</evidence>
<keyword evidence="14" id="KW-1185">Reference proteome</keyword>
<dbReference type="CDD" id="cd09080">
    <property type="entry name" value="TDP2"/>
    <property type="match status" value="1"/>
</dbReference>
<protein>
    <recommendedName>
        <fullName evidence="12">Endonuclease/exonuclease/phosphatase domain-containing protein</fullName>
    </recommendedName>
</protein>
<evidence type="ECO:0000313" key="13">
    <source>
        <dbReference type="EMBL" id="KAL1877982.1"/>
    </source>
</evidence>
<evidence type="ECO:0000256" key="6">
    <source>
        <dbReference type="ARBA" id="ARBA00022763"/>
    </source>
</evidence>
<keyword evidence="10" id="KW-0539">Nucleus</keyword>
<keyword evidence="6" id="KW-0227">DNA damage</keyword>
<feature type="compositionally biased region" description="Polar residues" evidence="11">
    <location>
        <begin position="45"/>
        <end position="64"/>
    </location>
</feature>
<gene>
    <name evidence="13" type="ORF">Daus18300_002336</name>
</gene>
<dbReference type="EMBL" id="JAWRVE010000013">
    <property type="protein sequence ID" value="KAL1877982.1"/>
    <property type="molecule type" value="Genomic_DNA"/>
</dbReference>
<feature type="region of interest" description="Disordered" evidence="11">
    <location>
        <begin position="316"/>
        <end position="347"/>
    </location>
</feature>
<keyword evidence="9" id="KW-0234">DNA repair</keyword>
<evidence type="ECO:0000313" key="14">
    <source>
        <dbReference type="Proteomes" id="UP001583177"/>
    </source>
</evidence>
<comment type="caution">
    <text evidence="13">The sequence shown here is derived from an EMBL/GenBank/DDBJ whole genome shotgun (WGS) entry which is preliminary data.</text>
</comment>
<comment type="cofactor">
    <cofactor evidence="1">
        <name>Mn(2+)</name>
        <dbReference type="ChEBI" id="CHEBI:29035"/>
    </cofactor>
</comment>
<name>A0ABR3XPR9_9PEZI</name>
<dbReference type="Proteomes" id="UP001583177">
    <property type="component" value="Unassembled WGS sequence"/>
</dbReference>
<evidence type="ECO:0000256" key="4">
    <source>
        <dbReference type="ARBA" id="ARBA00022722"/>
    </source>
</evidence>
<comment type="subcellular location">
    <subcellularLocation>
        <location evidence="3">Nucleus</location>
        <location evidence="3">PML body</location>
    </subcellularLocation>
</comment>
<keyword evidence="5" id="KW-0479">Metal-binding</keyword>
<sequence>MSITSIRTRCLAWYQSTPLPILPDAPPTFQAWHTFDESIGKWTRLQTSSPPQQREQIFDTQSSEATSEPTSLPTLTLATWNVDAFGESHEARMEGIVSKLRDLQHPPDIIFLQEVSPKALTCILNNTWIRQGWMLSDIDDTSWAGVQFATLTLLSRGRFNGTPDPSTSADSSLFSAGPIWRVNYPSRFKRDALCCDVFHHNARIRLVNVHLDSLPIQPNQRPRQVEIAAQLIRQAGVDYGLVAGDFNPVSAEDVTVISDNGLVDAWEATHPGEDGFTWGLAGSGAPFPPGRFDKVAVVGLRPKWVEVIPAGLTSTAEELGEIGAPQGEGKRGPDTREDSGQIPWSDHSGVLAELKLAPVGR</sequence>
<evidence type="ECO:0000256" key="7">
    <source>
        <dbReference type="ARBA" id="ARBA00022801"/>
    </source>
</evidence>
<feature type="compositionally biased region" description="Basic and acidic residues" evidence="11">
    <location>
        <begin position="328"/>
        <end position="339"/>
    </location>
</feature>
<dbReference type="PANTHER" id="PTHR15822:SF4">
    <property type="entry name" value="TYROSYL-DNA PHOSPHODIESTERASE 2"/>
    <property type="match status" value="1"/>
</dbReference>
<feature type="domain" description="Endonuclease/exonuclease/phosphatase" evidence="12">
    <location>
        <begin position="78"/>
        <end position="309"/>
    </location>
</feature>
<dbReference type="InterPro" id="IPR036691">
    <property type="entry name" value="Endo/exonu/phosph_ase_sf"/>
</dbReference>
<proteinExistence type="predicted"/>
<feature type="region of interest" description="Disordered" evidence="11">
    <location>
        <begin position="45"/>
        <end position="70"/>
    </location>
</feature>
<evidence type="ECO:0000256" key="2">
    <source>
        <dbReference type="ARBA" id="ARBA00001946"/>
    </source>
</evidence>
<dbReference type="SUPFAM" id="SSF56219">
    <property type="entry name" value="DNase I-like"/>
    <property type="match status" value="1"/>
</dbReference>
<dbReference type="InterPro" id="IPR005135">
    <property type="entry name" value="Endo/exonuclease/phosphatase"/>
</dbReference>
<evidence type="ECO:0000256" key="1">
    <source>
        <dbReference type="ARBA" id="ARBA00001936"/>
    </source>
</evidence>
<keyword evidence="4" id="KW-0540">Nuclease</keyword>
<evidence type="ECO:0000256" key="3">
    <source>
        <dbReference type="ARBA" id="ARBA00004322"/>
    </source>
</evidence>
<evidence type="ECO:0000256" key="10">
    <source>
        <dbReference type="ARBA" id="ARBA00023242"/>
    </source>
</evidence>
<evidence type="ECO:0000256" key="5">
    <source>
        <dbReference type="ARBA" id="ARBA00022723"/>
    </source>
</evidence>
<dbReference type="Pfam" id="PF03372">
    <property type="entry name" value="Exo_endo_phos"/>
    <property type="match status" value="1"/>
</dbReference>
<evidence type="ECO:0000259" key="12">
    <source>
        <dbReference type="Pfam" id="PF03372"/>
    </source>
</evidence>
<comment type="cofactor">
    <cofactor evidence="2">
        <name>Mg(2+)</name>
        <dbReference type="ChEBI" id="CHEBI:18420"/>
    </cofactor>
</comment>
<reference evidence="13 14" key="1">
    <citation type="journal article" date="2024" name="IMA Fungus">
        <title>IMA Genome - F19 : A genome assembly and annotation guide to empower mycologists, including annotated draft genome sequences of Ceratocystis pirilliformis, Diaporthe australafricana, Fusarium ophioides, Paecilomyces lecythidis, and Sporothrix stenoceras.</title>
        <authorList>
            <person name="Aylward J."/>
            <person name="Wilson A.M."/>
            <person name="Visagie C.M."/>
            <person name="Spraker J."/>
            <person name="Barnes I."/>
            <person name="Buitendag C."/>
            <person name="Ceriani C."/>
            <person name="Del Mar Angel L."/>
            <person name="du Plessis D."/>
            <person name="Fuchs T."/>
            <person name="Gasser K."/>
            <person name="Kramer D."/>
            <person name="Li W."/>
            <person name="Munsamy K."/>
            <person name="Piso A."/>
            <person name="Price J.L."/>
            <person name="Sonnekus B."/>
            <person name="Thomas C."/>
            <person name="van der Nest A."/>
            <person name="van Dijk A."/>
            <person name="van Heerden A."/>
            <person name="van Vuuren N."/>
            <person name="Yilmaz N."/>
            <person name="Duong T.A."/>
            <person name="van der Merwe N.A."/>
            <person name="Wingfield M.J."/>
            <person name="Wingfield B.D."/>
        </authorList>
    </citation>
    <scope>NUCLEOTIDE SEQUENCE [LARGE SCALE GENOMIC DNA]</scope>
    <source>
        <strain evidence="13 14">CMW 18300</strain>
    </source>
</reference>
<dbReference type="PANTHER" id="PTHR15822">
    <property type="entry name" value="TRAF AND TNF RECEPTOR-ASSOCIATED PROTEIN"/>
    <property type="match status" value="1"/>
</dbReference>